<dbReference type="SUPFAM" id="SSF48019">
    <property type="entry name" value="post-AAA+ oligomerization domain-like"/>
    <property type="match status" value="1"/>
</dbReference>
<evidence type="ECO:0000256" key="12">
    <source>
        <dbReference type="SAM" id="MobiDB-lite"/>
    </source>
</evidence>
<dbReference type="Pfam" id="PF12169">
    <property type="entry name" value="DNA_pol3_gamma3"/>
    <property type="match status" value="1"/>
</dbReference>
<evidence type="ECO:0000256" key="10">
    <source>
        <dbReference type="ARBA" id="ARBA00049244"/>
    </source>
</evidence>
<keyword evidence="4 11" id="KW-0235">DNA replication</keyword>
<proteinExistence type="inferred from homology"/>
<dbReference type="SMART" id="SM00382">
    <property type="entry name" value="AAA"/>
    <property type="match status" value="1"/>
</dbReference>
<evidence type="ECO:0000256" key="3">
    <source>
        <dbReference type="ARBA" id="ARBA00022695"/>
    </source>
</evidence>
<evidence type="ECO:0000313" key="15">
    <source>
        <dbReference type="Proteomes" id="UP000245461"/>
    </source>
</evidence>
<dbReference type="GO" id="GO:0046872">
    <property type="term" value="F:metal ion binding"/>
    <property type="evidence" value="ECO:0007669"/>
    <property type="project" value="UniProtKB-KW"/>
</dbReference>
<dbReference type="Gene3D" id="1.20.272.10">
    <property type="match status" value="1"/>
</dbReference>
<dbReference type="NCBIfam" id="TIGR02397">
    <property type="entry name" value="dnaX_nterm"/>
    <property type="match status" value="1"/>
</dbReference>
<dbReference type="GO" id="GO:0006261">
    <property type="term" value="P:DNA-templated DNA replication"/>
    <property type="evidence" value="ECO:0007669"/>
    <property type="project" value="TreeGrafter"/>
</dbReference>
<comment type="caution">
    <text evidence="14">The sequence shown here is derived from an EMBL/GenBank/DDBJ whole genome shotgun (WGS) entry which is preliminary data.</text>
</comment>
<dbReference type="PANTHER" id="PTHR11669">
    <property type="entry name" value="REPLICATION FACTOR C / DNA POLYMERASE III GAMMA-TAU SUBUNIT"/>
    <property type="match status" value="1"/>
</dbReference>
<dbReference type="FunFam" id="3.40.50.300:FF:000014">
    <property type="entry name" value="DNA polymerase III subunit gamma/tau"/>
    <property type="match status" value="1"/>
</dbReference>
<evidence type="ECO:0000256" key="2">
    <source>
        <dbReference type="ARBA" id="ARBA00022679"/>
    </source>
</evidence>
<dbReference type="CDD" id="cd00009">
    <property type="entry name" value="AAA"/>
    <property type="match status" value="1"/>
</dbReference>
<feature type="region of interest" description="Disordered" evidence="12">
    <location>
        <begin position="394"/>
        <end position="415"/>
    </location>
</feature>
<keyword evidence="6 11" id="KW-0547">Nucleotide-binding</keyword>
<keyword evidence="15" id="KW-1185">Reference proteome</keyword>
<name>A0A317DWE0_9PROT</name>
<evidence type="ECO:0000256" key="11">
    <source>
        <dbReference type="RuleBase" id="RU364063"/>
    </source>
</evidence>
<gene>
    <name evidence="11" type="primary">dnaX</name>
    <name evidence="14" type="ORF">DKG74_19730</name>
</gene>
<dbReference type="PANTHER" id="PTHR11669:SF0">
    <property type="entry name" value="PROTEIN STICHEL-LIKE 2"/>
    <property type="match status" value="1"/>
</dbReference>
<dbReference type="SUPFAM" id="SSF52540">
    <property type="entry name" value="P-loop containing nucleoside triphosphate hydrolases"/>
    <property type="match status" value="1"/>
</dbReference>
<evidence type="ECO:0000256" key="4">
    <source>
        <dbReference type="ARBA" id="ARBA00022705"/>
    </source>
</evidence>
<dbReference type="FunFam" id="1.10.8.60:FF:000013">
    <property type="entry name" value="DNA polymerase III subunit gamma/tau"/>
    <property type="match status" value="1"/>
</dbReference>
<dbReference type="InterPro" id="IPR022754">
    <property type="entry name" value="DNA_pol_III_gamma-3"/>
</dbReference>
<dbReference type="Proteomes" id="UP000245461">
    <property type="component" value="Unassembled WGS sequence"/>
</dbReference>
<dbReference type="GO" id="GO:0009360">
    <property type="term" value="C:DNA polymerase III complex"/>
    <property type="evidence" value="ECO:0007669"/>
    <property type="project" value="InterPro"/>
</dbReference>
<accession>A0A317DWE0</accession>
<comment type="function">
    <text evidence="11">DNA polymerase III is a complex, multichain enzyme responsible for most of the replicative synthesis in bacteria. This DNA polymerase also exhibits 3' to 5' exonuclease activity.</text>
</comment>
<dbReference type="Pfam" id="PF12362">
    <property type="entry name" value="DUF3646"/>
    <property type="match status" value="1"/>
</dbReference>
<evidence type="ECO:0000256" key="8">
    <source>
        <dbReference type="ARBA" id="ARBA00022840"/>
    </source>
</evidence>
<sequence length="610" mass="65419">MTDPVIPADTPAEPYRVLARKYRPSNFAELIGQEAMVRTLTNAIAAGRLAHAFMLTGVRGVGKTTTARIIAKGLNCIGPDGKGGPTVEPCGVCVNCVAIAESRHIDVQEMDAASRTGVNDIREIIEGVRFAAVQARFKVYIIDEVHMLSTSAFNALLKTLEEPPAHVKFIFATTEIRKVPVTVLSRCQRFDLRRIEQDRLVAHLDGIARKEGASVAHAALALIARAAEGSVRDALSLLDQAIAHAAGQVDEMAVRDMLGLADRARVFDLFEMVMRGDAKAALAELGDQYDTGADPAVVLQDLLELAHWLTRLKIVPEAAAEATASEHDRTRGLDLARALSMPVLARAWQMLLKGLGEVRQAPSPLSAAEMILIRLAYAADLPTPGDLVKQYQEERAGGAPAPRAPMGGGNGGGGNGGGGATALAVSTVAVSAPPGRAPVASAEGNVVYLNKVDSPDARPQPETFEALVALFGQRREIMLHALLMNDVHPVSFAPGKVVVRLSPNAQKHRLREIADKLKDWTGRPWIIETSFDEGGETLGDRARAEKNALAERLKGSAPVRALEAAFPGIRLVDIRERKAAGPVDDVPEIEEVHDEDAPILDIFDLENEDD</sequence>
<evidence type="ECO:0000256" key="9">
    <source>
        <dbReference type="ARBA" id="ARBA00022932"/>
    </source>
</evidence>
<dbReference type="RefSeq" id="WP_109907899.1">
    <property type="nucleotide sequence ID" value="NZ_QGLE01000016.1"/>
</dbReference>
<keyword evidence="2 11" id="KW-0808">Transferase</keyword>
<evidence type="ECO:0000259" key="13">
    <source>
        <dbReference type="SMART" id="SM00382"/>
    </source>
</evidence>
<dbReference type="InterPro" id="IPR022107">
    <property type="entry name" value="DNA_pol_III_gamma/tau_C"/>
</dbReference>
<dbReference type="InterPro" id="IPR027417">
    <property type="entry name" value="P-loop_NTPase"/>
</dbReference>
<dbReference type="EC" id="2.7.7.7" evidence="11"/>
<keyword evidence="5" id="KW-0479">Metal-binding</keyword>
<keyword evidence="3 11" id="KW-0548">Nucleotidyltransferase</keyword>
<dbReference type="GO" id="GO:0003677">
    <property type="term" value="F:DNA binding"/>
    <property type="evidence" value="ECO:0007669"/>
    <property type="project" value="InterPro"/>
</dbReference>
<evidence type="ECO:0000256" key="1">
    <source>
        <dbReference type="ARBA" id="ARBA00006360"/>
    </source>
</evidence>
<dbReference type="Gene3D" id="1.10.8.60">
    <property type="match status" value="1"/>
</dbReference>
<dbReference type="EMBL" id="QGLE01000016">
    <property type="protein sequence ID" value="PWR18186.1"/>
    <property type="molecule type" value="Genomic_DNA"/>
</dbReference>
<dbReference type="InterPro" id="IPR003593">
    <property type="entry name" value="AAA+_ATPase"/>
</dbReference>
<comment type="subunit">
    <text evidence="11">DNA polymerase III contains a core (composed of alpha, epsilon and theta chains) that associates with a tau subunit. This core dimerizes to form the POLIII' complex. PolIII' associates with the gamma complex (composed of gamma, delta, delta', psi and chi chains) and with the beta chain to form the complete DNA polymerase III complex.</text>
</comment>
<dbReference type="GO" id="GO:0005524">
    <property type="term" value="F:ATP binding"/>
    <property type="evidence" value="ECO:0007669"/>
    <property type="project" value="UniProtKB-KW"/>
</dbReference>
<feature type="compositionally biased region" description="Gly residues" evidence="12">
    <location>
        <begin position="406"/>
        <end position="415"/>
    </location>
</feature>
<dbReference type="GO" id="GO:0003887">
    <property type="term" value="F:DNA-directed DNA polymerase activity"/>
    <property type="evidence" value="ECO:0007669"/>
    <property type="project" value="UniProtKB-KW"/>
</dbReference>
<keyword evidence="8 11" id="KW-0067">ATP-binding</keyword>
<keyword evidence="9 11" id="KW-0239">DNA-directed DNA polymerase</keyword>
<keyword evidence="7" id="KW-0862">Zinc</keyword>
<dbReference type="InterPro" id="IPR012763">
    <property type="entry name" value="DNA_pol_III_sug/sutau_N"/>
</dbReference>
<comment type="similarity">
    <text evidence="1 11">Belongs to the DnaX/STICHEL family.</text>
</comment>
<dbReference type="NCBIfam" id="NF006585">
    <property type="entry name" value="PRK09111.1"/>
    <property type="match status" value="1"/>
</dbReference>
<organism evidence="14 15">
    <name type="scientific">Zavarzinia aquatilis</name>
    <dbReference type="NCBI Taxonomy" id="2211142"/>
    <lineage>
        <taxon>Bacteria</taxon>
        <taxon>Pseudomonadati</taxon>
        <taxon>Pseudomonadota</taxon>
        <taxon>Alphaproteobacteria</taxon>
        <taxon>Rhodospirillales</taxon>
        <taxon>Zavarziniaceae</taxon>
        <taxon>Zavarzinia</taxon>
    </lineage>
</organism>
<evidence type="ECO:0000256" key="5">
    <source>
        <dbReference type="ARBA" id="ARBA00022723"/>
    </source>
</evidence>
<dbReference type="Pfam" id="PF22608">
    <property type="entry name" value="DNAX_ATPase_lid"/>
    <property type="match status" value="1"/>
</dbReference>
<dbReference type="FunFam" id="1.20.272.10:FF:000003">
    <property type="entry name" value="DNA polymerase III subunit gamma/tau"/>
    <property type="match status" value="1"/>
</dbReference>
<dbReference type="InterPro" id="IPR050238">
    <property type="entry name" value="DNA_Rep/Repair_Clamp_Loader"/>
</dbReference>
<dbReference type="CDD" id="cd18137">
    <property type="entry name" value="HLD_clamp_pol_III_gamma_tau"/>
    <property type="match status" value="1"/>
</dbReference>
<dbReference type="Gene3D" id="3.40.50.300">
    <property type="entry name" value="P-loop containing nucleotide triphosphate hydrolases"/>
    <property type="match status" value="1"/>
</dbReference>
<evidence type="ECO:0000313" key="14">
    <source>
        <dbReference type="EMBL" id="PWR18186.1"/>
    </source>
</evidence>
<dbReference type="InterPro" id="IPR008921">
    <property type="entry name" value="DNA_pol3_clamp-load_cplx_C"/>
</dbReference>
<dbReference type="InterPro" id="IPR045085">
    <property type="entry name" value="HLD_clamp_pol_III_gamma_tau"/>
</dbReference>
<evidence type="ECO:0000256" key="7">
    <source>
        <dbReference type="ARBA" id="ARBA00022833"/>
    </source>
</evidence>
<protein>
    <recommendedName>
        <fullName evidence="11">DNA polymerase III subunit gamma/tau</fullName>
        <ecNumber evidence="11">2.7.7.7</ecNumber>
    </recommendedName>
</protein>
<evidence type="ECO:0000256" key="6">
    <source>
        <dbReference type="ARBA" id="ARBA00022741"/>
    </source>
</evidence>
<dbReference type="NCBIfam" id="NF004046">
    <property type="entry name" value="PRK05563.1"/>
    <property type="match status" value="1"/>
</dbReference>
<comment type="catalytic activity">
    <reaction evidence="10 11">
        <text>DNA(n) + a 2'-deoxyribonucleoside 5'-triphosphate = DNA(n+1) + diphosphate</text>
        <dbReference type="Rhea" id="RHEA:22508"/>
        <dbReference type="Rhea" id="RHEA-COMP:17339"/>
        <dbReference type="Rhea" id="RHEA-COMP:17340"/>
        <dbReference type="ChEBI" id="CHEBI:33019"/>
        <dbReference type="ChEBI" id="CHEBI:61560"/>
        <dbReference type="ChEBI" id="CHEBI:173112"/>
        <dbReference type="EC" id="2.7.7.7"/>
    </reaction>
</comment>
<dbReference type="AlphaFoldDB" id="A0A317DWE0"/>
<dbReference type="OrthoDB" id="9810148at2"/>
<feature type="domain" description="AAA+ ATPase" evidence="13">
    <location>
        <begin position="49"/>
        <end position="196"/>
    </location>
</feature>
<reference evidence="14 15" key="1">
    <citation type="submission" date="2018-05" db="EMBL/GenBank/DDBJ databases">
        <title>Zavarzinia sp. HR-AS.</title>
        <authorList>
            <person name="Lee Y."/>
            <person name="Jeon C.O."/>
        </authorList>
    </citation>
    <scope>NUCLEOTIDE SEQUENCE [LARGE SCALE GENOMIC DNA]</scope>
    <source>
        <strain evidence="14 15">HR-AS</strain>
    </source>
</reference>
<dbReference type="Pfam" id="PF13177">
    <property type="entry name" value="DNA_pol3_delta2"/>
    <property type="match status" value="1"/>
</dbReference>